<keyword evidence="2" id="KW-0472">Membrane</keyword>
<accession>A0ABT5HW13</accession>
<evidence type="ECO:0000256" key="2">
    <source>
        <dbReference type="ARBA" id="ARBA00023136"/>
    </source>
</evidence>
<dbReference type="SUPFAM" id="SSF56935">
    <property type="entry name" value="Porins"/>
    <property type="match status" value="1"/>
</dbReference>
<feature type="signal peptide" evidence="4">
    <location>
        <begin position="1"/>
        <end position="25"/>
    </location>
</feature>
<dbReference type="InterPro" id="IPR010104">
    <property type="entry name" value="TonB_rcpt_bac"/>
</dbReference>
<organism evidence="6 7">
    <name type="scientific">Asticcacaulis aquaticus</name>
    <dbReference type="NCBI Taxonomy" id="2984212"/>
    <lineage>
        <taxon>Bacteria</taxon>
        <taxon>Pseudomonadati</taxon>
        <taxon>Pseudomonadota</taxon>
        <taxon>Alphaproteobacteria</taxon>
        <taxon>Caulobacterales</taxon>
        <taxon>Caulobacteraceae</taxon>
        <taxon>Asticcacaulis</taxon>
    </lineage>
</organism>
<keyword evidence="1" id="KW-0813">Transport</keyword>
<evidence type="ECO:0000256" key="4">
    <source>
        <dbReference type="SAM" id="SignalP"/>
    </source>
</evidence>
<dbReference type="InterPro" id="IPR012910">
    <property type="entry name" value="Plug_dom"/>
</dbReference>
<name>A0ABT5HW13_9CAUL</name>
<protein>
    <submittedName>
        <fullName evidence="6">TonB-dependent receptor</fullName>
    </submittedName>
</protein>
<dbReference type="Proteomes" id="UP001214854">
    <property type="component" value="Unassembled WGS sequence"/>
</dbReference>
<evidence type="ECO:0000259" key="5">
    <source>
        <dbReference type="SMART" id="SM00965"/>
    </source>
</evidence>
<gene>
    <name evidence="6" type="ORF">PQU92_13270</name>
</gene>
<evidence type="ECO:0000256" key="1">
    <source>
        <dbReference type="ARBA" id="ARBA00022448"/>
    </source>
</evidence>
<keyword evidence="3" id="KW-0998">Cell outer membrane</keyword>
<dbReference type="NCBIfam" id="TIGR01782">
    <property type="entry name" value="TonB-Xanth-Caul"/>
    <property type="match status" value="1"/>
</dbReference>
<dbReference type="InterPro" id="IPR037066">
    <property type="entry name" value="Plug_dom_sf"/>
</dbReference>
<keyword evidence="6" id="KW-0675">Receptor</keyword>
<proteinExistence type="predicted"/>
<dbReference type="SMART" id="SM00965">
    <property type="entry name" value="STN"/>
    <property type="match status" value="1"/>
</dbReference>
<feature type="domain" description="Secretin/TonB short N-terminal" evidence="5">
    <location>
        <begin position="51"/>
        <end position="102"/>
    </location>
</feature>
<reference evidence="6 7" key="1">
    <citation type="submission" date="2023-01" db="EMBL/GenBank/DDBJ databases">
        <title>Novel species of the genus Asticcacaulis isolated from rivers.</title>
        <authorList>
            <person name="Lu H."/>
        </authorList>
    </citation>
    <scope>NUCLEOTIDE SEQUENCE [LARGE SCALE GENOMIC DNA]</scope>
    <source>
        <strain evidence="6 7">BYS171W</strain>
    </source>
</reference>
<dbReference type="Gene3D" id="3.55.50.30">
    <property type="match status" value="1"/>
</dbReference>
<dbReference type="PANTHER" id="PTHR40980">
    <property type="entry name" value="PLUG DOMAIN-CONTAINING PROTEIN"/>
    <property type="match status" value="1"/>
</dbReference>
<keyword evidence="4" id="KW-0732">Signal</keyword>
<dbReference type="EMBL" id="JAQQKX010000011">
    <property type="protein sequence ID" value="MDC7684255.1"/>
    <property type="molecule type" value="Genomic_DNA"/>
</dbReference>
<dbReference type="Gene3D" id="2.170.130.10">
    <property type="entry name" value="TonB-dependent receptor, plug domain"/>
    <property type="match status" value="1"/>
</dbReference>
<dbReference type="InterPro" id="IPR011662">
    <property type="entry name" value="Secretin/TonB_short_N"/>
</dbReference>
<comment type="caution">
    <text evidence="6">The sequence shown here is derived from an EMBL/GenBank/DDBJ whole genome shotgun (WGS) entry which is preliminary data.</text>
</comment>
<evidence type="ECO:0000313" key="7">
    <source>
        <dbReference type="Proteomes" id="UP001214854"/>
    </source>
</evidence>
<feature type="chain" id="PRO_5046115038" evidence="4">
    <location>
        <begin position="26"/>
        <end position="1229"/>
    </location>
</feature>
<evidence type="ECO:0000256" key="3">
    <source>
        <dbReference type="ARBA" id="ARBA00023237"/>
    </source>
</evidence>
<keyword evidence="7" id="KW-1185">Reference proteome</keyword>
<dbReference type="PANTHER" id="PTHR40980:SF4">
    <property type="entry name" value="TONB-DEPENDENT RECEPTOR-LIKE BETA-BARREL DOMAIN-CONTAINING PROTEIN"/>
    <property type="match status" value="1"/>
</dbReference>
<dbReference type="Pfam" id="PF07715">
    <property type="entry name" value="Plug"/>
    <property type="match status" value="1"/>
</dbReference>
<evidence type="ECO:0000313" key="6">
    <source>
        <dbReference type="EMBL" id="MDC7684255.1"/>
    </source>
</evidence>
<dbReference type="RefSeq" id="WP_272748717.1">
    <property type="nucleotide sequence ID" value="NZ_JAQQKX010000011.1"/>
</dbReference>
<sequence length="1229" mass="134134">MLSTTLRALAAGAATALVMSSPAYAQAAKPVDIAPQSLISALEQYGRQSGVELMFDRSQLGGKTTSGVKGTFTPNEALRRLLEGTNATLEQVNGTTFLIKISGQKTSPRADAPDALPQVLPVRAIVAEDRVSVDGVQEVVVVGARRAQQSAIDRKKRSNTAQDSIVADDVGSFPDRNLNEALSRIPGAALSRDETGEGSSINIRGNGGGAIRIEMDGMGVATNGADLAINGSNGGGRGSDMRELPADLIKSVDVIKGNTPDLTEGGLGASVQIKTRDALDFSKPYFQMRVAGERNSLSEKWSPNINIIASRKFFDNRLGVLLNFSQSERLGDSHKMGMAGTNDRAGYLRTTDFDNSPEKTYSLNPATVSGEGLDTPVLRSPLAANTSTFFDSSSRRQIIEKSAAAKSKADCVAAFPLLTAAELNAIQAGSNNANRSAAQAQRISEQQSCLNQWNDYAPNSVRDQRYTAYEDRLAWDVRFDFRVNDHLKVYAKYQVADRYQEEDTRFRSRGGVSVLTAASTGFVTQSLNNNTNIPVGSSQVLTPVAGGGYWIYNPTQVSGGIQLDANATSTTTNYTFPILGQALNVNPATLVMDDNHHITQMDITNATLGIDHIRNRVEAKSNYVLVGGEYKDGPLLVTFQANQTESSYSRTDRRVARTYNYGNARMRLLPSGMWTYDLPADYNENDMANFVKFNPVTAGLPLTRNFGIQLNPRMTESSETAGKIDASYNLKGVVPFFTRVKTGASYRDMKTAYWSGGGFQPVSGVEVPTLNLRGNVRACENLPTTTVANQCVYGYVPDPSARNRYYGVETITQAQAIAILQQSLEENSDVFFNGYDGAEGMTNWTSIDADKFYALVNSEHYNLDCMKVCEGSDGKMYAQPVSKSTEQITAAYYMAEFEQNLPWGMSFNGNFGVRMVSTSVQASGFVRLTSIQKTALYDPANRDAAAGISSFNLQKPVAIDKTYTDWLPSYNLALWVLDDKLVARYSWSKTVARPPVGRLWPAGVCTVDERNENEFDADGTAKDNSCDTFGNPDLKPYQAAKANTSLEWYPNRDTSLSLAYYRQTIRVGGPVTVTVNNANLFAGTGEVDPQTGESLDNLTFRYNTYVNGEGYTQSGWEFASKTAFTFLPWRLRYTGADFNVSTTKASNSRTYVDPITGEYQTPPGQYKYFANLALWYDDGKTNARITWQGRDRVFTCVSACGDSGVNNTPNANPINVTGQPYNPGEPYFT</sequence>